<dbReference type="IntAct" id="A0A1D6MXK7">
    <property type="interactions" value="2"/>
</dbReference>
<dbReference type="AlphaFoldDB" id="A0A1D6MXK7"/>
<dbReference type="Gramene" id="Zm00001eb137490_T001">
    <property type="protein sequence ID" value="Zm00001eb137490_P001"/>
    <property type="gene ID" value="Zm00001eb137490"/>
</dbReference>
<dbReference type="KEGG" id="zma:542003"/>
<keyword evidence="4" id="KW-1185">Reference proteome</keyword>
<dbReference type="PaxDb" id="4577-GRMZM2G175976_P01"/>
<protein>
    <submittedName>
        <fullName evidence="2">BETL3 protein</fullName>
    </submittedName>
</protein>
<gene>
    <name evidence="3" type="primary">LOC542003</name>
    <name evidence="2" type="ORF">ZEAMMB73_Zm00001d041671</name>
</gene>
<dbReference type="EnsemblPlants" id="Zm00001eb137490_T001">
    <property type="protein sequence ID" value="Zm00001eb137490_P001"/>
    <property type="gene ID" value="Zm00001eb137490"/>
</dbReference>
<evidence type="ECO:0000313" key="3">
    <source>
        <dbReference type="EnsemblPlants" id="Zm00001eb137490_P001"/>
    </source>
</evidence>
<sequence>MRIVYMAAVMFLVLATMSSTSPSFCQAGGCIGCPRAPPPPSDETCYEDLKCSASRCHLGCIHRGYKGTGSYCRGRDCCCKH</sequence>
<dbReference type="RefSeq" id="NP_001105121.2">
    <property type="nucleotide sequence ID" value="NM_001111651.2"/>
</dbReference>
<proteinExistence type="predicted"/>
<evidence type="ECO:0000313" key="4">
    <source>
        <dbReference type="Proteomes" id="UP000007305"/>
    </source>
</evidence>
<dbReference type="OMA" id="GNDCCCK"/>
<evidence type="ECO:0000256" key="1">
    <source>
        <dbReference type="SAM" id="SignalP"/>
    </source>
</evidence>
<organism evidence="2">
    <name type="scientific">Zea mays</name>
    <name type="common">Maize</name>
    <dbReference type="NCBI Taxonomy" id="4577"/>
    <lineage>
        <taxon>Eukaryota</taxon>
        <taxon>Viridiplantae</taxon>
        <taxon>Streptophyta</taxon>
        <taxon>Embryophyta</taxon>
        <taxon>Tracheophyta</taxon>
        <taxon>Spermatophyta</taxon>
        <taxon>Magnoliopsida</taxon>
        <taxon>Liliopsida</taxon>
        <taxon>Poales</taxon>
        <taxon>Poaceae</taxon>
        <taxon>PACMAD clade</taxon>
        <taxon>Panicoideae</taxon>
        <taxon>Andropogonodae</taxon>
        <taxon>Andropogoneae</taxon>
        <taxon>Tripsacinae</taxon>
        <taxon>Zea</taxon>
    </lineage>
</organism>
<feature type="signal peptide" evidence="1">
    <location>
        <begin position="1"/>
        <end position="22"/>
    </location>
</feature>
<dbReference type="Proteomes" id="UP000007305">
    <property type="component" value="Chromosome 3"/>
</dbReference>
<accession>A0A1D6MXK7</accession>
<reference evidence="2 4" key="1">
    <citation type="submission" date="2015-12" db="EMBL/GenBank/DDBJ databases">
        <title>Update maize B73 reference genome by single molecule sequencing technologies.</title>
        <authorList>
            <consortium name="Maize Genome Sequencing Project"/>
            <person name="Ware D."/>
        </authorList>
    </citation>
    <scope>NUCLEOTIDE SEQUENCE [LARGE SCALE GENOMIC DNA]</scope>
    <source>
        <strain evidence="4">cv. B73</strain>
        <tissue evidence="2">Seedling</tissue>
    </source>
</reference>
<feature type="chain" id="PRO_5010947561" evidence="1">
    <location>
        <begin position="23"/>
        <end position="81"/>
    </location>
</feature>
<dbReference type="STRING" id="4577.A0A1D6MXK7"/>
<dbReference type="EMBL" id="CM007649">
    <property type="protein sequence ID" value="ONM33458.1"/>
    <property type="molecule type" value="Genomic_DNA"/>
</dbReference>
<dbReference type="GeneID" id="542003"/>
<dbReference type="OrthoDB" id="10290745at2759"/>
<name>A0A1D6MXK7_MAIZE</name>
<evidence type="ECO:0000313" key="2">
    <source>
        <dbReference type="EMBL" id="ONM33458.1"/>
    </source>
</evidence>
<dbReference type="eggNOG" id="ENOG502R4VP">
    <property type="taxonomic scope" value="Eukaryota"/>
</dbReference>
<keyword evidence="1" id="KW-0732">Signal</keyword>
<reference evidence="3" key="3">
    <citation type="submission" date="2021-05" db="UniProtKB">
        <authorList>
            <consortium name="EnsemblPlants"/>
        </authorList>
    </citation>
    <scope>IDENTIFICATION</scope>
    <source>
        <strain evidence="3">cv. B73</strain>
    </source>
</reference>
<reference evidence="3" key="2">
    <citation type="submission" date="2019-07" db="EMBL/GenBank/DDBJ databases">
        <authorList>
            <person name="Seetharam A."/>
            <person name="Woodhouse M."/>
            <person name="Cannon E."/>
        </authorList>
    </citation>
    <scope>NUCLEOTIDE SEQUENCE [LARGE SCALE GENOMIC DNA]</scope>
    <source>
        <strain evidence="3">cv. B73</strain>
    </source>
</reference>
<dbReference type="ExpressionAtlas" id="A0A1D6MXK7">
    <property type="expression patterns" value="baseline and differential"/>
</dbReference>